<dbReference type="GO" id="GO:0008270">
    <property type="term" value="F:zinc ion binding"/>
    <property type="evidence" value="ECO:0007669"/>
    <property type="project" value="UniProtKB-KW"/>
</dbReference>
<dbReference type="Ensembl" id="ENSSMRT00000012898.1">
    <property type="protein sequence ID" value="ENSSMRP00000011083.1"/>
    <property type="gene ID" value="ENSSMRG00000008719.1"/>
</dbReference>
<dbReference type="PRINTS" id="PR01407">
    <property type="entry name" value="BUTYPHLNCDUF"/>
</dbReference>
<dbReference type="Gene3D" id="3.30.160.60">
    <property type="entry name" value="Classic Zinc Finger"/>
    <property type="match status" value="1"/>
</dbReference>
<evidence type="ECO:0000259" key="9">
    <source>
        <dbReference type="PROSITE" id="PS50089"/>
    </source>
</evidence>
<dbReference type="SUPFAM" id="SSF57850">
    <property type="entry name" value="RING/U-box"/>
    <property type="match status" value="1"/>
</dbReference>
<proteinExistence type="inferred from homology"/>
<dbReference type="InterPro" id="IPR013320">
    <property type="entry name" value="ConA-like_dom_sf"/>
</dbReference>
<dbReference type="Gene3D" id="2.60.120.920">
    <property type="match status" value="1"/>
</dbReference>
<reference evidence="12" key="1">
    <citation type="submission" date="2025-08" db="UniProtKB">
        <authorList>
            <consortium name="Ensembl"/>
        </authorList>
    </citation>
    <scope>IDENTIFICATION</scope>
</reference>
<comment type="similarity">
    <text evidence="1">Belongs to the ohanin/vespryn family.</text>
</comment>
<feature type="coiled-coil region" evidence="8">
    <location>
        <begin position="211"/>
        <end position="278"/>
    </location>
</feature>
<evidence type="ECO:0000313" key="12">
    <source>
        <dbReference type="Ensembl" id="ENSSMRP00000011083.1"/>
    </source>
</evidence>
<keyword evidence="4 7" id="KW-0863">Zinc-finger</keyword>
<feature type="domain" description="B box-type" evidence="10">
    <location>
        <begin position="129"/>
        <end position="170"/>
    </location>
</feature>
<dbReference type="PROSITE" id="PS00518">
    <property type="entry name" value="ZF_RING_1"/>
    <property type="match status" value="1"/>
</dbReference>
<dbReference type="Pfam" id="PF00643">
    <property type="entry name" value="zf-B_box"/>
    <property type="match status" value="1"/>
</dbReference>
<dbReference type="SMART" id="SM00589">
    <property type="entry name" value="PRY"/>
    <property type="match status" value="1"/>
</dbReference>
<dbReference type="Pfam" id="PF13765">
    <property type="entry name" value="PRY"/>
    <property type="match status" value="1"/>
</dbReference>
<name>A0A8D0BX10_SALMN</name>
<dbReference type="InterPro" id="IPR013083">
    <property type="entry name" value="Znf_RING/FYVE/PHD"/>
</dbReference>
<evidence type="ECO:0000256" key="2">
    <source>
        <dbReference type="ARBA" id="ARBA00022699"/>
    </source>
</evidence>
<keyword evidence="3" id="KW-0479">Metal-binding</keyword>
<evidence type="ECO:0000256" key="7">
    <source>
        <dbReference type="PROSITE-ProRule" id="PRU00024"/>
    </source>
</evidence>
<dbReference type="InterPro" id="IPR001841">
    <property type="entry name" value="Znf_RING"/>
</dbReference>
<dbReference type="InterPro" id="IPR003877">
    <property type="entry name" value="SPRY_dom"/>
</dbReference>
<comment type="function">
    <text evidence="6">Neurotoxin that produces dose-dependent hypolocomotion and hyperalgesia in mice. May directly act on the central nervous system, as it is 6500-fold more potent when administered intracerebroventricularly than intraperitoneal.</text>
</comment>
<evidence type="ECO:0000259" key="10">
    <source>
        <dbReference type="PROSITE" id="PS50119"/>
    </source>
</evidence>
<organism evidence="12 13">
    <name type="scientific">Salvator merianae</name>
    <name type="common">Argentine black and white tegu</name>
    <name type="synonym">Tupinambis merianae</name>
    <dbReference type="NCBI Taxonomy" id="96440"/>
    <lineage>
        <taxon>Eukaryota</taxon>
        <taxon>Metazoa</taxon>
        <taxon>Chordata</taxon>
        <taxon>Craniata</taxon>
        <taxon>Vertebrata</taxon>
        <taxon>Euteleostomi</taxon>
        <taxon>Lepidosauria</taxon>
        <taxon>Squamata</taxon>
        <taxon>Bifurcata</taxon>
        <taxon>Unidentata</taxon>
        <taxon>Episquamata</taxon>
        <taxon>Laterata</taxon>
        <taxon>Teiioidea</taxon>
        <taxon>Teiidae</taxon>
        <taxon>Salvator</taxon>
    </lineage>
</organism>
<dbReference type="SMART" id="SM00336">
    <property type="entry name" value="BBOX"/>
    <property type="match status" value="1"/>
</dbReference>
<dbReference type="PROSITE" id="PS50188">
    <property type="entry name" value="B302_SPRY"/>
    <property type="match status" value="1"/>
</dbReference>
<evidence type="ECO:0000256" key="6">
    <source>
        <dbReference type="ARBA" id="ARBA00034460"/>
    </source>
</evidence>
<keyword evidence="8" id="KW-0175">Coiled coil</keyword>
<keyword evidence="2" id="KW-0528">Neurotoxin</keyword>
<protein>
    <submittedName>
        <fullName evidence="12">Uncharacterized protein</fullName>
    </submittedName>
</protein>
<dbReference type="InterPro" id="IPR043136">
    <property type="entry name" value="B30.2/SPRY_sf"/>
</dbReference>
<accession>A0A8D0BX10</accession>
<dbReference type="InterPro" id="IPR003879">
    <property type="entry name" value="Butyrophylin_SPRY"/>
</dbReference>
<evidence type="ECO:0000256" key="4">
    <source>
        <dbReference type="ARBA" id="ARBA00022771"/>
    </source>
</evidence>
<dbReference type="SUPFAM" id="SSF57845">
    <property type="entry name" value="B-box zinc-binding domain"/>
    <property type="match status" value="1"/>
</dbReference>
<dbReference type="SMART" id="SM00449">
    <property type="entry name" value="SPRY"/>
    <property type="match status" value="1"/>
</dbReference>
<dbReference type="InterPro" id="IPR001870">
    <property type="entry name" value="B30.2/SPRY"/>
</dbReference>
<feature type="domain" description="RING-type" evidence="9">
    <location>
        <begin position="56"/>
        <end position="97"/>
    </location>
</feature>
<evidence type="ECO:0000259" key="11">
    <source>
        <dbReference type="PROSITE" id="PS50188"/>
    </source>
</evidence>
<keyword evidence="2" id="KW-0800">Toxin</keyword>
<dbReference type="Pfam" id="PF15227">
    <property type="entry name" value="zf-C3HC4_4"/>
    <property type="match status" value="1"/>
</dbReference>
<keyword evidence="5" id="KW-0862">Zinc</keyword>
<dbReference type="PROSITE" id="PS50119">
    <property type="entry name" value="ZF_BBOX"/>
    <property type="match status" value="1"/>
</dbReference>
<keyword evidence="13" id="KW-1185">Reference proteome</keyword>
<dbReference type="OMA" id="DYTEEPW"/>
<dbReference type="Gene3D" id="3.30.40.10">
    <property type="entry name" value="Zinc/RING finger domain, C3HC4 (zinc finger)"/>
    <property type="match status" value="1"/>
</dbReference>
<dbReference type="PANTHER" id="PTHR24103">
    <property type="entry name" value="E3 UBIQUITIN-PROTEIN LIGASE TRIM"/>
    <property type="match status" value="1"/>
</dbReference>
<evidence type="ECO:0000256" key="8">
    <source>
        <dbReference type="SAM" id="Coils"/>
    </source>
</evidence>
<dbReference type="CDD" id="cd19762">
    <property type="entry name" value="Bbox2_TRIM7-like"/>
    <property type="match status" value="1"/>
</dbReference>
<dbReference type="InterPro" id="IPR050143">
    <property type="entry name" value="TRIM/RBCC"/>
</dbReference>
<dbReference type="InterPro" id="IPR000315">
    <property type="entry name" value="Znf_B-box"/>
</dbReference>
<dbReference type="CDD" id="cd16594">
    <property type="entry name" value="RING-HC_TRIM7-like_C-IV"/>
    <property type="match status" value="1"/>
</dbReference>
<dbReference type="AlphaFoldDB" id="A0A8D0BX10"/>
<dbReference type="PROSITE" id="PS50089">
    <property type="entry name" value="ZF_RING_2"/>
    <property type="match status" value="1"/>
</dbReference>
<dbReference type="Proteomes" id="UP000694421">
    <property type="component" value="Unplaced"/>
</dbReference>
<dbReference type="SMART" id="SM00184">
    <property type="entry name" value="RING"/>
    <property type="match status" value="1"/>
</dbReference>
<evidence type="ECO:0000256" key="1">
    <source>
        <dbReference type="ARBA" id="ARBA00009651"/>
    </source>
</evidence>
<evidence type="ECO:0000256" key="5">
    <source>
        <dbReference type="ARBA" id="ARBA00022833"/>
    </source>
</evidence>
<feature type="domain" description="B30.2/SPRY" evidence="11">
    <location>
        <begin position="327"/>
        <end position="524"/>
    </location>
</feature>
<evidence type="ECO:0000256" key="3">
    <source>
        <dbReference type="ARBA" id="ARBA00022723"/>
    </source>
</evidence>
<dbReference type="InterPro" id="IPR017907">
    <property type="entry name" value="Znf_RING_CS"/>
</dbReference>
<sequence>MFNILLVGGEKLDMTSRIYFFTALQPVTLRLFAFWLRRTTMATGNLVKKCCDEATCSLCLEYFRDPVMVDCGHNFCQVCIAQCLEEAVGKSSCPQCRETILQRNFRPNRQLTNFVELIKTFQQEQQEEEKWGVCGKHQEPLKLFCKEDRMCVCVVCGQSKEHKDHKVLPLEEASELYKGVIKNQILPCLVKKRQELEALWSNEEQKSPKTLAHLKKEKEKILSAFEQLQKALEESKSSCMSWLDNLEKKMNENKEENAAEFLDQIANLNSLIVEMEEKCQQPASEFLQDIADRIDTCVRAKNRRPVMKPTWELEPTLRMWTQRREAFETLVKDCKGSLVKSLHKVNVTLDQDTVHPNLFASANWTTVTVGNGSQWPATDPGRFDTMQCVLGCEKFTAGRHHWHVEIEGNRAKWVVGVARESVKRKGAIKFGPEEGVWAIQSSDFPGYYNSSIFQVSALMSPSQSFISSCQLSKVRVFLDYEAGRVAFSDGCTGKLVFAFSSASFAEERVCPFFQVFRGTTLNCC</sequence>
<dbReference type="InterPro" id="IPR006574">
    <property type="entry name" value="PRY"/>
</dbReference>
<dbReference type="Pfam" id="PF00622">
    <property type="entry name" value="SPRY"/>
    <property type="match status" value="1"/>
</dbReference>
<dbReference type="SUPFAM" id="SSF49899">
    <property type="entry name" value="Concanavalin A-like lectins/glucanases"/>
    <property type="match status" value="1"/>
</dbReference>
<evidence type="ECO:0000313" key="13">
    <source>
        <dbReference type="Proteomes" id="UP000694421"/>
    </source>
</evidence>
<reference evidence="12" key="2">
    <citation type="submission" date="2025-09" db="UniProtKB">
        <authorList>
            <consortium name="Ensembl"/>
        </authorList>
    </citation>
    <scope>IDENTIFICATION</scope>
</reference>
<dbReference type="GeneTree" id="ENSGT01030000234669"/>